<reference evidence="2" key="1">
    <citation type="submission" date="2020-07" db="EMBL/GenBank/DDBJ databases">
        <title>Huge and variable diversity of episymbiotic CPR bacteria and DPANN archaea in groundwater ecosystems.</title>
        <authorList>
            <person name="He C.Y."/>
            <person name="Keren R."/>
            <person name="Whittaker M."/>
            <person name="Farag I.F."/>
            <person name="Doudna J."/>
            <person name="Cate J.H.D."/>
            <person name="Banfield J.F."/>
        </authorList>
    </citation>
    <scope>NUCLEOTIDE SEQUENCE</scope>
    <source>
        <strain evidence="2">NC_groundwater_763_Ag_S-0.2um_68_21</strain>
    </source>
</reference>
<dbReference type="AlphaFoldDB" id="A0A932HV69"/>
<dbReference type="EMBL" id="JACPUR010000001">
    <property type="protein sequence ID" value="MBI3126076.1"/>
    <property type="molecule type" value="Genomic_DNA"/>
</dbReference>
<proteinExistence type="predicted"/>
<gene>
    <name evidence="2" type="ORF">HYZ11_00540</name>
</gene>
<organism evidence="2 3">
    <name type="scientific">Tectimicrobiota bacterium</name>
    <dbReference type="NCBI Taxonomy" id="2528274"/>
    <lineage>
        <taxon>Bacteria</taxon>
        <taxon>Pseudomonadati</taxon>
        <taxon>Nitrospinota/Tectimicrobiota group</taxon>
        <taxon>Candidatus Tectimicrobiota</taxon>
    </lineage>
</organism>
<accession>A0A932HV69</accession>
<comment type="caution">
    <text evidence="2">The sequence shown here is derived from an EMBL/GenBank/DDBJ whole genome shotgun (WGS) entry which is preliminary data.</text>
</comment>
<evidence type="ECO:0000313" key="3">
    <source>
        <dbReference type="Proteomes" id="UP000782312"/>
    </source>
</evidence>
<evidence type="ECO:0000313" key="2">
    <source>
        <dbReference type="EMBL" id="MBI3126076.1"/>
    </source>
</evidence>
<sequence length="125" mass="13767">MKFLVDNALSPLIAEGLRRSGHDAVHVRDYGLEAAEDDRVFERAAAEERVLVSADTDFGALLALKGETRPSVVLYRRTADRRPERQLALFLANLPAIQGALERGSVVVFEETRTRVRPLPIGEGG</sequence>
<feature type="domain" description="DUF5615" evidence="1">
    <location>
        <begin position="1"/>
        <end position="110"/>
    </location>
</feature>
<evidence type="ECO:0000259" key="1">
    <source>
        <dbReference type="Pfam" id="PF18480"/>
    </source>
</evidence>
<dbReference type="Pfam" id="PF18480">
    <property type="entry name" value="DUF5615"/>
    <property type="match status" value="1"/>
</dbReference>
<dbReference type="Proteomes" id="UP000782312">
    <property type="component" value="Unassembled WGS sequence"/>
</dbReference>
<dbReference type="InterPro" id="IPR041049">
    <property type="entry name" value="DUF5615"/>
</dbReference>
<protein>
    <submittedName>
        <fullName evidence="2">DUF5615 family PIN-like protein</fullName>
    </submittedName>
</protein>
<name>A0A932HV69_UNCTE</name>